<dbReference type="GO" id="GO:0016020">
    <property type="term" value="C:membrane"/>
    <property type="evidence" value="ECO:0007669"/>
    <property type="project" value="TreeGrafter"/>
</dbReference>
<evidence type="ECO:0000259" key="3">
    <source>
        <dbReference type="PROSITE" id="PS50004"/>
    </source>
</evidence>
<dbReference type="AlphaFoldDB" id="A0A9W6BPB4"/>
<protein>
    <recommendedName>
        <fullName evidence="3">C2 domain-containing protein</fullName>
    </recommendedName>
</protein>
<keyword evidence="2" id="KW-0106">Calcium</keyword>
<keyword evidence="5" id="KW-1185">Reference proteome</keyword>
<gene>
    <name evidence="4" type="primary">PLESTBF000496</name>
    <name evidence="4" type="ORF">PLESTB_001009600</name>
</gene>
<accession>A0A9W6BPB4</accession>
<dbReference type="GO" id="GO:0005509">
    <property type="term" value="F:calcium ion binding"/>
    <property type="evidence" value="ECO:0007669"/>
    <property type="project" value="TreeGrafter"/>
</dbReference>
<dbReference type="CDD" id="cd00030">
    <property type="entry name" value="C2"/>
    <property type="match status" value="1"/>
</dbReference>
<dbReference type="SMART" id="SM00239">
    <property type="entry name" value="C2"/>
    <property type="match status" value="1"/>
</dbReference>
<evidence type="ECO:0000313" key="4">
    <source>
        <dbReference type="EMBL" id="GLC55638.1"/>
    </source>
</evidence>
<reference evidence="4 5" key="1">
    <citation type="journal article" date="2023" name="Commun. Biol.">
        <title>Reorganization of the ancestral sex-determining regions during the evolution of trioecy in Pleodorina starrii.</title>
        <authorList>
            <person name="Takahashi K."/>
            <person name="Suzuki S."/>
            <person name="Kawai-Toyooka H."/>
            <person name="Yamamoto K."/>
            <person name="Hamaji T."/>
            <person name="Ootsuki R."/>
            <person name="Yamaguchi H."/>
            <person name="Kawachi M."/>
            <person name="Higashiyama T."/>
            <person name="Nozaki H."/>
        </authorList>
    </citation>
    <scope>NUCLEOTIDE SEQUENCE [LARGE SCALE GENOMIC DNA]</scope>
    <source>
        <strain evidence="4 5">NIES-4479</strain>
    </source>
</reference>
<dbReference type="Gene3D" id="2.60.40.150">
    <property type="entry name" value="C2 domain"/>
    <property type="match status" value="1"/>
</dbReference>
<name>A0A9W6BPB4_9CHLO</name>
<dbReference type="SUPFAM" id="SSF49562">
    <property type="entry name" value="C2 domain (Calcium/lipid-binding domain, CaLB)"/>
    <property type="match status" value="1"/>
</dbReference>
<comment type="caution">
    <text evidence="4">The sequence shown here is derived from an EMBL/GenBank/DDBJ whole genome shotgun (WGS) entry which is preliminary data.</text>
</comment>
<evidence type="ECO:0000313" key="5">
    <source>
        <dbReference type="Proteomes" id="UP001165080"/>
    </source>
</evidence>
<proteinExistence type="predicted"/>
<organism evidence="4 5">
    <name type="scientific">Pleodorina starrii</name>
    <dbReference type="NCBI Taxonomy" id="330485"/>
    <lineage>
        <taxon>Eukaryota</taxon>
        <taxon>Viridiplantae</taxon>
        <taxon>Chlorophyta</taxon>
        <taxon>core chlorophytes</taxon>
        <taxon>Chlorophyceae</taxon>
        <taxon>CS clade</taxon>
        <taxon>Chlamydomonadales</taxon>
        <taxon>Volvocaceae</taxon>
        <taxon>Pleodorina</taxon>
    </lineage>
</organism>
<dbReference type="PANTHER" id="PTHR45911:SF4">
    <property type="entry name" value="MULTIPLE C2 AND TRANSMEMBRANE DOMAIN-CONTAINING PROTEIN"/>
    <property type="match status" value="1"/>
</dbReference>
<dbReference type="PROSITE" id="PS50004">
    <property type="entry name" value="C2"/>
    <property type="match status" value="1"/>
</dbReference>
<dbReference type="InterPro" id="IPR000008">
    <property type="entry name" value="C2_dom"/>
</dbReference>
<evidence type="ECO:0000256" key="1">
    <source>
        <dbReference type="ARBA" id="ARBA00022723"/>
    </source>
</evidence>
<dbReference type="PANTHER" id="PTHR45911">
    <property type="entry name" value="C2 DOMAIN-CONTAINING PROTEIN"/>
    <property type="match status" value="1"/>
</dbReference>
<keyword evidence="1" id="KW-0479">Metal-binding</keyword>
<dbReference type="Proteomes" id="UP001165080">
    <property type="component" value="Unassembled WGS sequence"/>
</dbReference>
<dbReference type="EMBL" id="BRXU01000013">
    <property type="protein sequence ID" value="GLC55638.1"/>
    <property type="molecule type" value="Genomic_DNA"/>
</dbReference>
<dbReference type="InterPro" id="IPR035892">
    <property type="entry name" value="C2_domain_sf"/>
</dbReference>
<feature type="domain" description="C2" evidence="3">
    <location>
        <begin position="1"/>
        <end position="123"/>
    </location>
</feature>
<evidence type="ECO:0000256" key="2">
    <source>
        <dbReference type="ARBA" id="ARBA00022837"/>
    </source>
</evidence>
<sequence>MPSLVEEPRMGTPRSLWDVDIFIKGCEGLPRMDYVGHADPYVKLRITTPDGTQTFDYKTSVIYNTGQPIFDEEIRLHNVPVGAQCNFQIWDKDHLTHDDHIGCCEVVLDNDTLAVAARSAQTGSRGAAPPWPSGPGAGGCQLRLPIRAAPGLAMSTAGVLLLALRCRATCQPPGPMLHCGPVRYRRTESRLAGAISGLNEDGCYAAYKLSLAGLPAFFPDGAAIHWNTSYDKARQIFGSSAITNAVRAQHAVLYQDKGRQGSRGVLRGGGDLVSLLRGGVRAQQRRYYTYVLTADGSWCFSETGAAFFADFVSKHAMHAGCAEHVGRTRARTRARPGTAAPSSPMRIPVALFSAALLRYRMFAPPGCPAELPGCRAGAPGSLDLLLHKCAFYPSRQEHVMPPPLCGPRWFVRASSAYCRGSCWRGPLMTPRPTRWRPRRWTPPSRRRRWTACTATRRAVGRC</sequence>
<dbReference type="Pfam" id="PF00168">
    <property type="entry name" value="C2"/>
    <property type="match status" value="1"/>
</dbReference>